<keyword evidence="2" id="KW-1185">Reference proteome</keyword>
<accession>F3NJE6</accession>
<organism evidence="1 2">
    <name type="scientific">Streptomyces griseoaurantiacus M045</name>
    <dbReference type="NCBI Taxonomy" id="996637"/>
    <lineage>
        <taxon>Bacteria</taxon>
        <taxon>Bacillati</taxon>
        <taxon>Actinomycetota</taxon>
        <taxon>Actinomycetes</taxon>
        <taxon>Kitasatosporales</taxon>
        <taxon>Streptomycetaceae</taxon>
        <taxon>Streptomyces</taxon>
        <taxon>Streptomyces aurantiacus group</taxon>
    </lineage>
</organism>
<dbReference type="CDD" id="cd07821">
    <property type="entry name" value="PYR_PYL_RCAR_like"/>
    <property type="match status" value="1"/>
</dbReference>
<evidence type="ECO:0000313" key="1">
    <source>
        <dbReference type="EMBL" id="EGG46516.1"/>
    </source>
</evidence>
<reference evidence="1 2" key="1">
    <citation type="journal article" date="2011" name="J. Bacteriol.">
        <title>Draft genome sequence of the marine bacterium Streptomyces griseoaurantiacus M045, which produces novel manumycin-type antibiotics with a pABA core component.</title>
        <authorList>
            <person name="Li F."/>
            <person name="Jiang P."/>
            <person name="Zheng H."/>
            <person name="Wang S."/>
            <person name="Zhao G."/>
            <person name="Qin S."/>
            <person name="Liu Z."/>
        </authorList>
    </citation>
    <scope>NUCLEOTIDE SEQUENCE [LARGE SCALE GENOMIC DNA]</scope>
    <source>
        <strain evidence="1 2">M045</strain>
    </source>
</reference>
<comment type="caution">
    <text evidence="1">The sequence shown here is derived from an EMBL/GenBank/DDBJ whole genome shotgun (WGS) entry which is preliminary data.</text>
</comment>
<dbReference type="Gene3D" id="3.30.530.20">
    <property type="match status" value="1"/>
</dbReference>
<sequence length="91" mass="10186">MFRTGRATSREPIVELVADRRFGYENLGGPFRSYRGVIELVEAPGGGTDITWSATFVPKVPLTGRLLRRYLTGYMQRMADGLARYAGRSDI</sequence>
<gene>
    <name evidence="1" type="ORF">SGM_3080</name>
</gene>
<dbReference type="Pfam" id="PF10604">
    <property type="entry name" value="Polyketide_cyc2"/>
    <property type="match status" value="1"/>
</dbReference>
<dbReference type="SUPFAM" id="SSF55961">
    <property type="entry name" value="Bet v1-like"/>
    <property type="match status" value="1"/>
</dbReference>
<name>F3NJE6_9ACTN</name>
<dbReference type="InterPro" id="IPR019587">
    <property type="entry name" value="Polyketide_cyclase/dehydratase"/>
</dbReference>
<dbReference type="AlphaFoldDB" id="F3NJE6"/>
<dbReference type="EMBL" id="AEYX01000036">
    <property type="protein sequence ID" value="EGG46516.1"/>
    <property type="molecule type" value="Genomic_DNA"/>
</dbReference>
<proteinExistence type="predicted"/>
<evidence type="ECO:0000313" key="2">
    <source>
        <dbReference type="Proteomes" id="UP000003022"/>
    </source>
</evidence>
<dbReference type="InterPro" id="IPR023393">
    <property type="entry name" value="START-like_dom_sf"/>
</dbReference>
<protein>
    <submittedName>
        <fullName evidence="1">Uncharacterized protein</fullName>
    </submittedName>
</protein>
<dbReference type="Proteomes" id="UP000003022">
    <property type="component" value="Unassembled WGS sequence"/>
</dbReference>